<comment type="caution">
    <text evidence="1">The sequence shown here is derived from an EMBL/GenBank/DDBJ whole genome shotgun (WGS) entry which is preliminary data.</text>
</comment>
<dbReference type="EMBL" id="JBCEZU010000575">
    <property type="protein sequence ID" value="KAK9516676.1"/>
    <property type="molecule type" value="Genomic_DNA"/>
</dbReference>
<dbReference type="AlphaFoldDB" id="A0AAW1E2E1"/>
<proteinExistence type="predicted"/>
<protein>
    <submittedName>
        <fullName evidence="1">Uncharacterized protein</fullName>
    </submittedName>
</protein>
<gene>
    <name evidence="1" type="ORF">VZT92_024595</name>
</gene>
<evidence type="ECO:0000313" key="2">
    <source>
        <dbReference type="Proteomes" id="UP001488805"/>
    </source>
</evidence>
<organism evidence="1 2">
    <name type="scientific">Zoarces viviparus</name>
    <name type="common">Viviparous eelpout</name>
    <name type="synonym">Blennius viviparus</name>
    <dbReference type="NCBI Taxonomy" id="48416"/>
    <lineage>
        <taxon>Eukaryota</taxon>
        <taxon>Metazoa</taxon>
        <taxon>Chordata</taxon>
        <taxon>Craniata</taxon>
        <taxon>Vertebrata</taxon>
        <taxon>Euteleostomi</taxon>
        <taxon>Actinopterygii</taxon>
        <taxon>Neopterygii</taxon>
        <taxon>Teleostei</taxon>
        <taxon>Neoteleostei</taxon>
        <taxon>Acanthomorphata</taxon>
        <taxon>Eupercaria</taxon>
        <taxon>Perciformes</taxon>
        <taxon>Cottioidei</taxon>
        <taxon>Zoarcales</taxon>
        <taxon>Zoarcidae</taxon>
        <taxon>Zoarcinae</taxon>
        <taxon>Zoarces</taxon>
    </lineage>
</organism>
<dbReference type="Proteomes" id="UP001488805">
    <property type="component" value="Unassembled WGS sequence"/>
</dbReference>
<keyword evidence="2" id="KW-1185">Reference proteome</keyword>
<evidence type="ECO:0000313" key="1">
    <source>
        <dbReference type="EMBL" id="KAK9516676.1"/>
    </source>
</evidence>
<name>A0AAW1E2E1_ZOAVI</name>
<sequence>MSASPCLFRRHKQLSVSHRGTNTRVAKESPHLRFLSASPLSLKSTSAWIPDPPRRDLVSGQYLQSPLEAQQSSAAGG</sequence>
<accession>A0AAW1E2E1</accession>
<reference evidence="1 2" key="1">
    <citation type="journal article" date="2024" name="Genome Biol. Evol.">
        <title>Chromosome-level genome assembly of the viviparous eelpout Zoarces viviparus.</title>
        <authorList>
            <person name="Fuhrmann N."/>
            <person name="Brasseur M.V."/>
            <person name="Bakowski C.E."/>
            <person name="Podsiadlowski L."/>
            <person name="Prost S."/>
            <person name="Krehenwinkel H."/>
            <person name="Mayer C."/>
        </authorList>
    </citation>
    <scope>NUCLEOTIDE SEQUENCE [LARGE SCALE GENOMIC DNA]</scope>
    <source>
        <strain evidence="1">NO-MEL_2022_Ind0_liver</strain>
    </source>
</reference>